<keyword evidence="2" id="KW-1185">Reference proteome</keyword>
<gene>
    <name evidence="1" type="ORF">HMPREF6485_1496</name>
</gene>
<evidence type="ECO:0000313" key="2">
    <source>
        <dbReference type="Proteomes" id="UP000003112"/>
    </source>
</evidence>
<name>E6K7R7_9BACT</name>
<evidence type="ECO:0000313" key="1">
    <source>
        <dbReference type="EMBL" id="EFU30217.1"/>
    </source>
</evidence>
<accession>E6K7R7</accession>
<reference evidence="1 2" key="1">
    <citation type="submission" date="2010-10" db="EMBL/GenBank/DDBJ databases">
        <authorList>
            <person name="Muzny D."/>
            <person name="Qin X."/>
            <person name="Deng J."/>
            <person name="Jiang H."/>
            <person name="Liu Y."/>
            <person name="Qu J."/>
            <person name="Song X.-Z."/>
            <person name="Zhang L."/>
            <person name="Thornton R."/>
            <person name="Coyle M."/>
            <person name="Francisco L."/>
            <person name="Jackson L."/>
            <person name="Javaid M."/>
            <person name="Korchina V."/>
            <person name="Kovar C."/>
            <person name="Mata R."/>
            <person name="Mathew T."/>
            <person name="Ngo R."/>
            <person name="Nguyen L."/>
            <person name="Nguyen N."/>
            <person name="Okwuonu G."/>
            <person name="Ongeri F."/>
            <person name="Pham C."/>
            <person name="Simmons D."/>
            <person name="Wilczek-Boney K."/>
            <person name="Hale W."/>
            <person name="Jakkamsetti A."/>
            <person name="Pham P."/>
            <person name="Ruth R."/>
            <person name="San Lucas F."/>
            <person name="Warren J."/>
            <person name="Zhang J."/>
            <person name="Zhao Z."/>
            <person name="Zhou C."/>
            <person name="Zhu D."/>
            <person name="Lee S."/>
            <person name="Bess C."/>
            <person name="Blankenburg K."/>
            <person name="Forbes L."/>
            <person name="Fu Q."/>
            <person name="Gubbala S."/>
            <person name="Hirani K."/>
            <person name="Jayaseelan J.C."/>
            <person name="Lara F."/>
            <person name="Munidasa M."/>
            <person name="Palculict T."/>
            <person name="Patil S."/>
            <person name="Pu L.-L."/>
            <person name="Saada N."/>
            <person name="Tang L."/>
            <person name="Weissenberger G."/>
            <person name="Zhu Y."/>
            <person name="Hemphill L."/>
            <person name="Shang Y."/>
            <person name="Youmans B."/>
            <person name="Ayvaz T."/>
            <person name="Ross M."/>
            <person name="Santibanez J."/>
            <person name="Aqrawi P."/>
            <person name="Gross S."/>
            <person name="Joshi V."/>
            <person name="Fowler G."/>
            <person name="Nazareth L."/>
            <person name="Reid J."/>
            <person name="Worley K."/>
            <person name="Petrosino J."/>
            <person name="Highlander S."/>
            <person name="Gibbs R."/>
        </authorList>
    </citation>
    <scope>NUCLEOTIDE SEQUENCE [LARGE SCALE GENOMIC DNA]</scope>
    <source>
        <strain evidence="1 2">ATCC 33574</strain>
    </source>
</reference>
<dbReference type="HOGENOM" id="CLU_212744_0_0_10"/>
<dbReference type="AlphaFoldDB" id="E6K7R7"/>
<comment type="caution">
    <text evidence="1">The sequence shown here is derived from an EMBL/GenBank/DDBJ whole genome shotgun (WGS) entry which is preliminary data.</text>
</comment>
<dbReference type="Proteomes" id="UP000003112">
    <property type="component" value="Unassembled WGS sequence"/>
</dbReference>
<sequence length="43" mass="5163">MALLQGRLGQVRKWMRRIGLIRRMGREGKMGMEKLRVSLFQKF</sequence>
<dbReference type="EMBL" id="AEPD01000028">
    <property type="protein sequence ID" value="EFU30217.1"/>
    <property type="molecule type" value="Genomic_DNA"/>
</dbReference>
<proteinExistence type="predicted"/>
<organism evidence="1 2">
    <name type="scientific">Segatella buccae ATCC 33574</name>
    <dbReference type="NCBI Taxonomy" id="873513"/>
    <lineage>
        <taxon>Bacteria</taxon>
        <taxon>Pseudomonadati</taxon>
        <taxon>Bacteroidota</taxon>
        <taxon>Bacteroidia</taxon>
        <taxon>Bacteroidales</taxon>
        <taxon>Prevotellaceae</taxon>
        <taxon>Segatella</taxon>
    </lineage>
</organism>
<protein>
    <submittedName>
        <fullName evidence="1">Uncharacterized protein</fullName>
    </submittedName>
</protein>